<protein>
    <submittedName>
        <fullName evidence="1">Uncharacterized protein</fullName>
    </submittedName>
</protein>
<organism evidence="1 2">
    <name type="scientific">Pseudoalteromonas distincta</name>
    <dbReference type="NCBI Taxonomy" id="77608"/>
    <lineage>
        <taxon>Bacteria</taxon>
        <taxon>Pseudomonadati</taxon>
        <taxon>Pseudomonadota</taxon>
        <taxon>Gammaproteobacteria</taxon>
        <taxon>Alteromonadales</taxon>
        <taxon>Pseudoalteromonadaceae</taxon>
        <taxon>Pseudoalteromonas</taxon>
    </lineage>
</organism>
<accession>A0A4V1HDV0</accession>
<dbReference type="KEGG" id="pdv:FFU37_03560"/>
<proteinExistence type="predicted"/>
<gene>
    <name evidence="1" type="ORF">FFU37_03560</name>
</gene>
<name>A0A4V1HDV0_9GAMM</name>
<evidence type="ECO:0000313" key="1">
    <source>
        <dbReference type="EMBL" id="QCU76045.1"/>
    </source>
</evidence>
<evidence type="ECO:0000313" key="2">
    <source>
        <dbReference type="Proteomes" id="UP000310065"/>
    </source>
</evidence>
<reference evidence="1 2" key="1">
    <citation type="submission" date="2019-05" db="EMBL/GenBank/DDBJ databases">
        <title>Complete genome sequence of Pseudoalteromonas sp. 16-SW-7(T) isolated from the Okhotsk Sea, Russia.</title>
        <authorList>
            <person name="Nguyen T.H."/>
            <person name="Nedashkovskaya O.I."/>
            <person name="Kim S.-G."/>
        </authorList>
    </citation>
    <scope>NUCLEOTIDE SEQUENCE [LARGE SCALE GENOMIC DNA]</scope>
    <source>
        <strain evidence="1 2">16-SW-7</strain>
    </source>
</reference>
<dbReference type="EMBL" id="CP040558">
    <property type="protein sequence ID" value="QCU76045.1"/>
    <property type="molecule type" value="Genomic_DNA"/>
</dbReference>
<dbReference type="Proteomes" id="UP000310065">
    <property type="component" value="Chromosome L1"/>
</dbReference>
<sequence length="15" mass="1812">MNAYDAVLLKQYINR</sequence>